<dbReference type="EMBL" id="PXYV01000048">
    <property type="protein sequence ID" value="PSR20869.1"/>
    <property type="molecule type" value="Genomic_DNA"/>
</dbReference>
<feature type="transmembrane region" description="Helical" evidence="5">
    <location>
        <begin position="93"/>
        <end position="120"/>
    </location>
</feature>
<dbReference type="AlphaFoldDB" id="A0A2T2WF64"/>
<dbReference type="GO" id="GO:0140359">
    <property type="term" value="F:ABC-type transporter activity"/>
    <property type="evidence" value="ECO:0007669"/>
    <property type="project" value="InterPro"/>
</dbReference>
<organism evidence="7 8">
    <name type="scientific">Sulfobacillus acidophilus</name>
    <dbReference type="NCBI Taxonomy" id="53633"/>
    <lineage>
        <taxon>Bacteria</taxon>
        <taxon>Bacillati</taxon>
        <taxon>Bacillota</taxon>
        <taxon>Clostridia</taxon>
        <taxon>Eubacteriales</taxon>
        <taxon>Clostridiales Family XVII. Incertae Sedis</taxon>
        <taxon>Sulfobacillus</taxon>
    </lineage>
</organism>
<keyword evidence="3 5" id="KW-1133">Transmembrane helix</keyword>
<feature type="domain" description="ABC-2 type transporter transmembrane" evidence="6">
    <location>
        <begin position="51"/>
        <end position="233"/>
    </location>
</feature>
<feature type="transmembrane region" description="Helical" evidence="5">
    <location>
        <begin position="21"/>
        <end position="37"/>
    </location>
</feature>
<feature type="transmembrane region" description="Helical" evidence="5">
    <location>
        <begin position="218"/>
        <end position="235"/>
    </location>
</feature>
<evidence type="ECO:0000256" key="2">
    <source>
        <dbReference type="ARBA" id="ARBA00022692"/>
    </source>
</evidence>
<feature type="transmembrane region" description="Helical" evidence="5">
    <location>
        <begin position="162"/>
        <end position="181"/>
    </location>
</feature>
<protein>
    <submittedName>
        <fullName evidence="7">ABC transporter</fullName>
    </submittedName>
</protein>
<evidence type="ECO:0000256" key="5">
    <source>
        <dbReference type="SAM" id="Phobius"/>
    </source>
</evidence>
<dbReference type="InterPro" id="IPR051784">
    <property type="entry name" value="Nod_factor_ABC_transporter"/>
</dbReference>
<feature type="transmembrane region" description="Helical" evidence="5">
    <location>
        <begin position="49"/>
        <end position="72"/>
    </location>
</feature>
<name>A0A2T2WF64_9FIRM</name>
<keyword evidence="4 5" id="KW-0472">Membrane</keyword>
<dbReference type="PANTHER" id="PTHR43229">
    <property type="entry name" value="NODULATION PROTEIN J"/>
    <property type="match status" value="1"/>
</dbReference>
<dbReference type="PANTHER" id="PTHR43229:SF2">
    <property type="entry name" value="NODULATION PROTEIN J"/>
    <property type="match status" value="1"/>
</dbReference>
<feature type="transmembrane region" description="Helical" evidence="5">
    <location>
        <begin position="132"/>
        <end position="155"/>
    </location>
</feature>
<sequence>MNSIISQWKADLLRTVRDRRFLLISLIMPVTFYLIFIHDGKAAIAGTDWGAYFMVSMASFGVVGAAVNTLGVRLSAERQGGWVRWLRTTPLSAVGYALVKVATQLLISLIIVLVVFLAAHVDQAVTLSTGRWAVLLAWLWIGSVPFAALGVLIGLAKTSAQVLGTLAFVGLSLLGGLLTPVQSLSPTMRTLAYWMPTYRYADPAWNLLAGRSLGLSNMAYLVGYTVIFLAAAAFVQQHLDSHPNAN</sequence>
<accession>A0A2T2WF64</accession>
<evidence type="ECO:0000313" key="8">
    <source>
        <dbReference type="Proteomes" id="UP000241848"/>
    </source>
</evidence>
<evidence type="ECO:0000313" key="7">
    <source>
        <dbReference type="EMBL" id="PSR20869.1"/>
    </source>
</evidence>
<dbReference type="PIRSF" id="PIRSF006648">
    <property type="entry name" value="DrrB"/>
    <property type="match status" value="1"/>
</dbReference>
<evidence type="ECO:0000256" key="4">
    <source>
        <dbReference type="ARBA" id="ARBA00023136"/>
    </source>
</evidence>
<comment type="subcellular location">
    <subcellularLocation>
        <location evidence="1">Membrane</location>
        <topology evidence="1">Multi-pass membrane protein</topology>
    </subcellularLocation>
</comment>
<gene>
    <name evidence="7" type="ORF">C7B45_12965</name>
</gene>
<keyword evidence="2 5" id="KW-0812">Transmembrane</keyword>
<dbReference type="InterPro" id="IPR013525">
    <property type="entry name" value="ABC2_TM"/>
</dbReference>
<evidence type="ECO:0000256" key="1">
    <source>
        <dbReference type="ARBA" id="ARBA00004141"/>
    </source>
</evidence>
<reference evidence="7 8" key="1">
    <citation type="journal article" date="2014" name="BMC Genomics">
        <title>Comparison of environmental and isolate Sulfobacillus genomes reveals diverse carbon, sulfur, nitrogen, and hydrogen metabolisms.</title>
        <authorList>
            <person name="Justice N.B."/>
            <person name="Norman A."/>
            <person name="Brown C.T."/>
            <person name="Singh A."/>
            <person name="Thomas B.C."/>
            <person name="Banfield J.F."/>
        </authorList>
    </citation>
    <scope>NUCLEOTIDE SEQUENCE [LARGE SCALE GENOMIC DNA]</scope>
    <source>
        <strain evidence="7">AMDSBA3</strain>
    </source>
</reference>
<proteinExistence type="predicted"/>
<dbReference type="GO" id="GO:0043190">
    <property type="term" value="C:ATP-binding cassette (ABC) transporter complex"/>
    <property type="evidence" value="ECO:0007669"/>
    <property type="project" value="InterPro"/>
</dbReference>
<evidence type="ECO:0000259" key="6">
    <source>
        <dbReference type="Pfam" id="PF12698"/>
    </source>
</evidence>
<comment type="caution">
    <text evidence="7">The sequence shown here is derived from an EMBL/GenBank/DDBJ whole genome shotgun (WGS) entry which is preliminary data.</text>
</comment>
<evidence type="ECO:0000256" key="3">
    <source>
        <dbReference type="ARBA" id="ARBA00022989"/>
    </source>
</evidence>
<dbReference type="InterPro" id="IPR000412">
    <property type="entry name" value="ABC_2_transport"/>
</dbReference>
<dbReference type="Pfam" id="PF12698">
    <property type="entry name" value="ABC2_membrane_3"/>
    <property type="match status" value="1"/>
</dbReference>
<dbReference type="Proteomes" id="UP000241848">
    <property type="component" value="Unassembled WGS sequence"/>
</dbReference>